<name>A0ABD0K2C4_9CAEN</name>
<reference evidence="1 2" key="1">
    <citation type="journal article" date="2023" name="Sci. Data">
        <title>Genome assembly of the Korean intertidal mud-creeper Batillaria attramentaria.</title>
        <authorList>
            <person name="Patra A.K."/>
            <person name="Ho P.T."/>
            <person name="Jun S."/>
            <person name="Lee S.J."/>
            <person name="Kim Y."/>
            <person name="Won Y.J."/>
        </authorList>
    </citation>
    <scope>NUCLEOTIDE SEQUENCE [LARGE SCALE GENOMIC DNA]</scope>
    <source>
        <strain evidence="1">Wonlab-2016</strain>
    </source>
</reference>
<sequence>MDDVSASQKKEKIDVNRVKELVSEGERESGTRVEQALTSFSARGQGRAVNKPPIHSGREQMERNITVTLQNP</sequence>
<comment type="caution">
    <text evidence="1">The sequence shown here is derived from an EMBL/GenBank/DDBJ whole genome shotgun (WGS) entry which is preliminary data.</text>
</comment>
<dbReference type="AlphaFoldDB" id="A0ABD0K2C4"/>
<gene>
    <name evidence="1" type="ORF">BaRGS_00027214</name>
</gene>
<evidence type="ECO:0000313" key="1">
    <source>
        <dbReference type="EMBL" id="KAK7481565.1"/>
    </source>
</evidence>
<evidence type="ECO:0000313" key="2">
    <source>
        <dbReference type="Proteomes" id="UP001519460"/>
    </source>
</evidence>
<dbReference type="Proteomes" id="UP001519460">
    <property type="component" value="Unassembled WGS sequence"/>
</dbReference>
<accession>A0ABD0K2C4</accession>
<feature type="non-terminal residue" evidence="1">
    <location>
        <position position="72"/>
    </location>
</feature>
<dbReference type="EMBL" id="JACVVK020000260">
    <property type="protein sequence ID" value="KAK7481565.1"/>
    <property type="molecule type" value="Genomic_DNA"/>
</dbReference>
<protein>
    <submittedName>
        <fullName evidence="1">Uncharacterized protein</fullName>
    </submittedName>
</protein>
<keyword evidence="2" id="KW-1185">Reference proteome</keyword>
<proteinExistence type="predicted"/>
<organism evidence="1 2">
    <name type="scientific">Batillaria attramentaria</name>
    <dbReference type="NCBI Taxonomy" id="370345"/>
    <lineage>
        <taxon>Eukaryota</taxon>
        <taxon>Metazoa</taxon>
        <taxon>Spiralia</taxon>
        <taxon>Lophotrochozoa</taxon>
        <taxon>Mollusca</taxon>
        <taxon>Gastropoda</taxon>
        <taxon>Caenogastropoda</taxon>
        <taxon>Sorbeoconcha</taxon>
        <taxon>Cerithioidea</taxon>
        <taxon>Batillariidae</taxon>
        <taxon>Batillaria</taxon>
    </lineage>
</organism>